<keyword evidence="2 5" id="KW-0812">Transmembrane</keyword>
<feature type="transmembrane region" description="Helical" evidence="5">
    <location>
        <begin position="17"/>
        <end position="36"/>
    </location>
</feature>
<feature type="transmembrane region" description="Helical" evidence="5">
    <location>
        <begin position="117"/>
        <end position="136"/>
    </location>
</feature>
<evidence type="ECO:0000256" key="1">
    <source>
        <dbReference type="ARBA" id="ARBA00004141"/>
    </source>
</evidence>
<proteinExistence type="predicted"/>
<evidence type="ECO:0000256" key="2">
    <source>
        <dbReference type="ARBA" id="ARBA00022692"/>
    </source>
</evidence>
<protein>
    <submittedName>
        <fullName evidence="6">RTA1-domain-containing protein</fullName>
    </submittedName>
</protein>
<feature type="transmembrane region" description="Helical" evidence="5">
    <location>
        <begin position="81"/>
        <end position="105"/>
    </location>
</feature>
<name>A0A6A6DCB3_9PEZI</name>
<keyword evidence="3 5" id="KW-1133">Transmembrane helix</keyword>
<evidence type="ECO:0000256" key="5">
    <source>
        <dbReference type="SAM" id="Phobius"/>
    </source>
</evidence>
<dbReference type="Proteomes" id="UP000800200">
    <property type="component" value="Unassembled WGS sequence"/>
</dbReference>
<accession>A0A6A6DCB3</accession>
<evidence type="ECO:0000256" key="4">
    <source>
        <dbReference type="ARBA" id="ARBA00023136"/>
    </source>
</evidence>
<organism evidence="6 7">
    <name type="scientific">Zopfia rhizophila CBS 207.26</name>
    <dbReference type="NCBI Taxonomy" id="1314779"/>
    <lineage>
        <taxon>Eukaryota</taxon>
        <taxon>Fungi</taxon>
        <taxon>Dikarya</taxon>
        <taxon>Ascomycota</taxon>
        <taxon>Pezizomycotina</taxon>
        <taxon>Dothideomycetes</taxon>
        <taxon>Dothideomycetes incertae sedis</taxon>
        <taxon>Zopfiaceae</taxon>
        <taxon>Zopfia</taxon>
    </lineage>
</organism>
<comment type="subcellular location">
    <subcellularLocation>
        <location evidence="1">Membrane</location>
        <topology evidence="1">Multi-pass membrane protein</topology>
    </subcellularLocation>
</comment>
<feature type="transmembrane region" description="Helical" evidence="5">
    <location>
        <begin position="156"/>
        <end position="178"/>
    </location>
</feature>
<evidence type="ECO:0000313" key="6">
    <source>
        <dbReference type="EMBL" id="KAF2177067.1"/>
    </source>
</evidence>
<dbReference type="OrthoDB" id="3358017at2759"/>
<reference evidence="6" key="1">
    <citation type="journal article" date="2020" name="Stud. Mycol.">
        <title>101 Dothideomycetes genomes: a test case for predicting lifestyles and emergence of pathogens.</title>
        <authorList>
            <person name="Haridas S."/>
            <person name="Albert R."/>
            <person name="Binder M."/>
            <person name="Bloem J."/>
            <person name="Labutti K."/>
            <person name="Salamov A."/>
            <person name="Andreopoulos B."/>
            <person name="Baker S."/>
            <person name="Barry K."/>
            <person name="Bills G."/>
            <person name="Bluhm B."/>
            <person name="Cannon C."/>
            <person name="Castanera R."/>
            <person name="Culley D."/>
            <person name="Daum C."/>
            <person name="Ezra D."/>
            <person name="Gonzalez J."/>
            <person name="Henrissat B."/>
            <person name="Kuo A."/>
            <person name="Liang C."/>
            <person name="Lipzen A."/>
            <person name="Lutzoni F."/>
            <person name="Magnuson J."/>
            <person name="Mondo S."/>
            <person name="Nolan M."/>
            <person name="Ohm R."/>
            <person name="Pangilinan J."/>
            <person name="Park H.-J."/>
            <person name="Ramirez L."/>
            <person name="Alfaro M."/>
            <person name="Sun H."/>
            <person name="Tritt A."/>
            <person name="Yoshinaga Y."/>
            <person name="Zwiers L.-H."/>
            <person name="Turgeon B."/>
            <person name="Goodwin S."/>
            <person name="Spatafora J."/>
            <person name="Crous P."/>
            <person name="Grigoriev I."/>
        </authorList>
    </citation>
    <scope>NUCLEOTIDE SEQUENCE</scope>
    <source>
        <strain evidence="6">CBS 207.26</strain>
    </source>
</reference>
<dbReference type="PANTHER" id="PTHR31465">
    <property type="entry name" value="PROTEIN RTA1-RELATED"/>
    <property type="match status" value="1"/>
</dbReference>
<keyword evidence="7" id="KW-1185">Reference proteome</keyword>
<dbReference type="Pfam" id="PF04479">
    <property type="entry name" value="RTA1"/>
    <property type="match status" value="1"/>
</dbReference>
<feature type="transmembrane region" description="Helical" evidence="5">
    <location>
        <begin position="43"/>
        <end position="61"/>
    </location>
</feature>
<sequence length="299" mass="33739">MAGGGDDFVYYRYDPSFAAAAIFTVLFLITTILHMYQSFQKRSWFLIPFIIGGWFETIGYMGRIISAKDKLSLGPYVMQTLLLLLGPALFAASIYMILGRIILLTDGERFSLIRRTWLTKIFVSGDVLSFFMQGAGGGIMSSGDGDENVTKVGERVIIGGLFVQLFFFGFFAVAAGIFQYRGRAHLNKIAKDVAWKKHLYVLYIVSILILIRSVFRVVEYLQGNDGYLLRHEAFLYIFDAVLMLAVMAIMNVVYPGDIAIMLKERSDTGSVLELERQECLNYPAARREGSIQQTRPLFQ</sequence>
<evidence type="ECO:0000313" key="7">
    <source>
        <dbReference type="Proteomes" id="UP000800200"/>
    </source>
</evidence>
<dbReference type="GO" id="GO:0016020">
    <property type="term" value="C:membrane"/>
    <property type="evidence" value="ECO:0007669"/>
    <property type="project" value="UniProtKB-SubCell"/>
</dbReference>
<dbReference type="EMBL" id="ML994695">
    <property type="protein sequence ID" value="KAF2177067.1"/>
    <property type="molecule type" value="Genomic_DNA"/>
</dbReference>
<dbReference type="AlphaFoldDB" id="A0A6A6DCB3"/>
<gene>
    <name evidence="6" type="ORF">K469DRAFT_677772</name>
</gene>
<dbReference type="PANTHER" id="PTHR31465:SF1">
    <property type="entry name" value="PROTEIN RTA1-RELATED"/>
    <property type="match status" value="1"/>
</dbReference>
<dbReference type="InterPro" id="IPR007568">
    <property type="entry name" value="RTA1"/>
</dbReference>
<feature type="transmembrane region" description="Helical" evidence="5">
    <location>
        <begin position="233"/>
        <end position="254"/>
    </location>
</feature>
<keyword evidence="4 5" id="KW-0472">Membrane</keyword>
<evidence type="ECO:0000256" key="3">
    <source>
        <dbReference type="ARBA" id="ARBA00022989"/>
    </source>
</evidence>
<feature type="transmembrane region" description="Helical" evidence="5">
    <location>
        <begin position="199"/>
        <end position="218"/>
    </location>
</feature>